<comment type="caution">
    <text evidence="1">The sequence shown here is derived from an EMBL/GenBank/DDBJ whole genome shotgun (WGS) entry which is preliminary data.</text>
</comment>
<evidence type="ECO:0000313" key="1">
    <source>
        <dbReference type="EMBL" id="RWA03123.1"/>
    </source>
</evidence>
<dbReference type="AlphaFoldDB" id="A0A439CLU0"/>
<evidence type="ECO:0000313" key="2">
    <source>
        <dbReference type="Proteomes" id="UP000286045"/>
    </source>
</evidence>
<gene>
    <name evidence="1" type="ORF">EKO27_g11983</name>
</gene>
<dbReference type="Proteomes" id="UP000286045">
    <property type="component" value="Unassembled WGS sequence"/>
</dbReference>
<dbReference type="EMBL" id="RYZI01000934">
    <property type="protein sequence ID" value="RWA03123.1"/>
    <property type="molecule type" value="Genomic_DNA"/>
</dbReference>
<sequence length="112" mass="12234">TKAALHALMWSLRAQLRAHEGSRHVKVVEVVPPAVQTELHELQDDLRGTEFANMGITITEFMHDCWAGLEAGDEEILVGPVKANFGAVEDVRRVCFNNFVAASAAGKLPTPK</sequence>
<keyword evidence="2" id="KW-1185">Reference proteome</keyword>
<accession>A0A439CLU0</accession>
<reference evidence="1 2" key="1">
    <citation type="submission" date="2018-12" db="EMBL/GenBank/DDBJ databases">
        <title>Draft genome sequence of Xylaria grammica IHI A82.</title>
        <authorList>
            <person name="Buettner E."/>
            <person name="Kellner H."/>
        </authorList>
    </citation>
    <scope>NUCLEOTIDE SEQUENCE [LARGE SCALE GENOMIC DNA]</scope>
    <source>
        <strain evidence="1 2">IHI A82</strain>
    </source>
</reference>
<organism evidence="1 2">
    <name type="scientific">Xylaria grammica</name>
    <dbReference type="NCBI Taxonomy" id="363999"/>
    <lineage>
        <taxon>Eukaryota</taxon>
        <taxon>Fungi</taxon>
        <taxon>Dikarya</taxon>
        <taxon>Ascomycota</taxon>
        <taxon>Pezizomycotina</taxon>
        <taxon>Sordariomycetes</taxon>
        <taxon>Xylariomycetidae</taxon>
        <taxon>Xylariales</taxon>
        <taxon>Xylariaceae</taxon>
        <taxon>Xylaria</taxon>
    </lineage>
</organism>
<feature type="non-terminal residue" evidence="1">
    <location>
        <position position="1"/>
    </location>
</feature>
<protein>
    <submittedName>
        <fullName evidence="1">Uncharacterized protein</fullName>
    </submittedName>
</protein>
<proteinExistence type="predicted"/>
<name>A0A439CLU0_9PEZI</name>
<dbReference type="STRING" id="363999.A0A439CLU0"/>